<gene>
    <name evidence="10 13" type="primary">glgB</name>
    <name evidence="13" type="ORF">GCM10009069_06580</name>
</gene>
<dbReference type="PANTHER" id="PTHR43651:SF3">
    <property type="entry name" value="1,4-ALPHA-GLUCAN-BRANCHING ENZYME"/>
    <property type="match status" value="1"/>
</dbReference>
<evidence type="ECO:0000259" key="12">
    <source>
        <dbReference type="SMART" id="SM00642"/>
    </source>
</evidence>
<reference evidence="13" key="1">
    <citation type="journal article" date="2014" name="Int. J. Syst. Evol. Microbiol.">
        <title>Complete genome sequence of Corynebacterium casei LMG S-19264T (=DSM 44701T), isolated from a smear-ripened cheese.</title>
        <authorList>
            <consortium name="US DOE Joint Genome Institute (JGI-PGF)"/>
            <person name="Walter F."/>
            <person name="Albersmeier A."/>
            <person name="Kalinowski J."/>
            <person name="Ruckert C."/>
        </authorList>
    </citation>
    <scope>NUCLEOTIDE SEQUENCE</scope>
    <source>
        <strain evidence="13">KCTC 32513</strain>
    </source>
</reference>
<evidence type="ECO:0000256" key="11">
    <source>
        <dbReference type="PIRSR" id="PIRSR000463-1"/>
    </source>
</evidence>
<dbReference type="InterPro" id="IPR006047">
    <property type="entry name" value="GH13_cat_dom"/>
</dbReference>
<evidence type="ECO:0000256" key="2">
    <source>
        <dbReference type="ARBA" id="ARBA00002953"/>
    </source>
</evidence>
<dbReference type="Pfam" id="PF02806">
    <property type="entry name" value="Alpha-amylase_C"/>
    <property type="match status" value="1"/>
</dbReference>
<dbReference type="RefSeq" id="WP_189495377.1">
    <property type="nucleotide sequence ID" value="NZ_BMZH01000002.1"/>
</dbReference>
<protein>
    <recommendedName>
        <fullName evidence="10">1,4-alpha-glucan branching enzyme GlgB</fullName>
        <ecNumber evidence="10">2.4.1.18</ecNumber>
    </recommendedName>
    <alternativeName>
        <fullName evidence="10">1,4-alpha-D-glucan:1,4-alpha-D-glucan 6-glucosyl-transferase</fullName>
    </alternativeName>
    <alternativeName>
        <fullName evidence="10">Alpha-(1-&gt;4)-glucan branching enzyme</fullName>
    </alternativeName>
    <alternativeName>
        <fullName evidence="10">Glycogen branching enzyme</fullName>
        <shortName evidence="10">BE</shortName>
    </alternativeName>
</protein>
<keyword evidence="6 10" id="KW-0328">Glycosyltransferase</keyword>
<comment type="similarity">
    <text evidence="4 10">Belongs to the glycosyl hydrolase 13 family. GlgB subfamily.</text>
</comment>
<comment type="caution">
    <text evidence="13">The sequence shown here is derived from an EMBL/GenBank/DDBJ whole genome shotgun (WGS) entry which is preliminary data.</text>
</comment>
<accession>A0A8J3G1L3</accession>
<dbReference type="SUPFAM" id="SSF81296">
    <property type="entry name" value="E set domains"/>
    <property type="match status" value="1"/>
</dbReference>
<dbReference type="Pfam" id="PF02922">
    <property type="entry name" value="CBM_48"/>
    <property type="match status" value="1"/>
</dbReference>
<dbReference type="InterPro" id="IPR013783">
    <property type="entry name" value="Ig-like_fold"/>
</dbReference>
<dbReference type="GO" id="GO:0003844">
    <property type="term" value="F:1,4-alpha-glucan branching enzyme activity"/>
    <property type="evidence" value="ECO:0007669"/>
    <property type="project" value="UniProtKB-UniRule"/>
</dbReference>
<dbReference type="SUPFAM" id="SSF51445">
    <property type="entry name" value="(Trans)glycosidases"/>
    <property type="match status" value="1"/>
</dbReference>
<evidence type="ECO:0000256" key="1">
    <source>
        <dbReference type="ARBA" id="ARBA00000826"/>
    </source>
</evidence>
<keyword evidence="5 10" id="KW-0321">Glycogen metabolism</keyword>
<evidence type="ECO:0000256" key="5">
    <source>
        <dbReference type="ARBA" id="ARBA00022600"/>
    </source>
</evidence>
<evidence type="ECO:0000256" key="10">
    <source>
        <dbReference type="HAMAP-Rule" id="MF_00685"/>
    </source>
</evidence>
<dbReference type="NCBIfam" id="NF003811">
    <property type="entry name" value="PRK05402.1"/>
    <property type="match status" value="1"/>
</dbReference>
<dbReference type="AlphaFoldDB" id="A0A8J3G1L3"/>
<dbReference type="CDD" id="cd02855">
    <property type="entry name" value="E_set_GBE_prok_N"/>
    <property type="match status" value="1"/>
</dbReference>
<comment type="subunit">
    <text evidence="10">Monomer.</text>
</comment>
<dbReference type="InterPro" id="IPR004193">
    <property type="entry name" value="Glyco_hydro_13_N"/>
</dbReference>
<dbReference type="InterPro" id="IPR017853">
    <property type="entry name" value="GH"/>
</dbReference>
<name>A0A8J3G1L3_9PROT</name>
<sequence>MADGALIHRLETGTLSDPYALLGPHTDRAETIIRAFKPAADRVDVIKRKGRKPVLELTRVTDSGLFEGRIKTSALNGAYDLITHYGDTPHRAADPYAFAPNIGGLDLHLLTEGRHRHLYRVLGAQIMDRDDVSGTRFALWAPSATGVSVVGDFNGWNAVQHPMATRGGSGIWEVFIPGVADGAAYKYVIRDQSGTTGPYKADPVGFGAEIRPNSASVVRALPARHWGDSDWMQSRAPKQRRDAPISIYEVHLSSWQRDAPHCFLSYRDIAERLIPYVQNLGFTHIELMPITEHPFDGSWGYQPIGLFAPTARFGTPSDFRAFIDAFHQAGIGVLLDWVPAHFPSDEHGLAQFDGTHLYEHADPKQGFHPDWNTLIFNFGRQEVVNYLISNARFWLEEYHLDGLRVDAVASMLYRDYSREDGEWIPNADGGNQNWEAVAFLQAMNRDAYLSLDGIMTVAEESTAWPGVSQPTDNNGLGFGYKWNMGWMNDTLEYMSEDPINRRYHHHKMTFGIDYAFSENYILPLSHDEVVHGKGSLIAKMPGDEWQKFANLRAYYGFMWAHPGKKLLFMGCEFGQTGEWRADDQLSWDQAGRAPHKGVATLVGDLNAGYRATPALHELDFDPSGFEWVEGGAQADNVIAFLRWDAAKQSPLLCVCNFSPVPRHDYKLGVPMAGTWTEVLNTDAAHYGGSGVGNLGARHTVADPRHGQPHSLPVNLPPLATVWFSPKS</sequence>
<dbReference type="InterPro" id="IPR013780">
    <property type="entry name" value="Glyco_hydro_b"/>
</dbReference>
<dbReference type="FunFam" id="3.20.20.80:FF:000003">
    <property type="entry name" value="1,4-alpha-glucan branching enzyme GlgB"/>
    <property type="match status" value="1"/>
</dbReference>
<feature type="active site" description="Proton donor" evidence="10 11">
    <location>
        <position position="459"/>
    </location>
</feature>
<comment type="pathway">
    <text evidence="3 10">Glycan biosynthesis; glycogen biosynthesis.</text>
</comment>
<evidence type="ECO:0000256" key="4">
    <source>
        <dbReference type="ARBA" id="ARBA00009000"/>
    </source>
</evidence>
<evidence type="ECO:0000313" key="14">
    <source>
        <dbReference type="Proteomes" id="UP000634004"/>
    </source>
</evidence>
<feature type="domain" description="Glycosyl hydrolase family 13 catalytic" evidence="12">
    <location>
        <begin position="249"/>
        <end position="596"/>
    </location>
</feature>
<feature type="active site" description="Nucleophile" evidence="10 11">
    <location>
        <position position="406"/>
    </location>
</feature>
<keyword evidence="8 10" id="KW-0320">Glycogen biosynthesis</keyword>
<dbReference type="HAMAP" id="MF_00685">
    <property type="entry name" value="GlgB"/>
    <property type="match status" value="1"/>
</dbReference>
<dbReference type="PANTHER" id="PTHR43651">
    <property type="entry name" value="1,4-ALPHA-GLUCAN-BRANCHING ENZYME"/>
    <property type="match status" value="1"/>
</dbReference>
<dbReference type="FunFam" id="2.60.40.10:FF:000169">
    <property type="entry name" value="1,4-alpha-glucan branching enzyme GlgB"/>
    <property type="match status" value="1"/>
</dbReference>
<dbReference type="NCBIfam" id="TIGR01515">
    <property type="entry name" value="branching_enzym"/>
    <property type="match status" value="1"/>
</dbReference>
<dbReference type="FunFam" id="2.60.40.1180:FF:000002">
    <property type="entry name" value="1,4-alpha-glucan branching enzyme GlgB"/>
    <property type="match status" value="1"/>
</dbReference>
<dbReference type="InterPro" id="IPR006048">
    <property type="entry name" value="A-amylase/branching_C"/>
</dbReference>
<dbReference type="InterPro" id="IPR014756">
    <property type="entry name" value="Ig_E-set"/>
</dbReference>
<dbReference type="UniPathway" id="UPA00164"/>
<evidence type="ECO:0000256" key="9">
    <source>
        <dbReference type="ARBA" id="ARBA00023277"/>
    </source>
</evidence>
<dbReference type="EMBL" id="BMZH01000002">
    <property type="protein sequence ID" value="GHA86055.1"/>
    <property type="molecule type" value="Genomic_DNA"/>
</dbReference>
<keyword evidence="14" id="KW-1185">Reference proteome</keyword>
<reference evidence="13" key="2">
    <citation type="submission" date="2020-09" db="EMBL/GenBank/DDBJ databases">
        <authorList>
            <person name="Sun Q."/>
            <person name="Kim S."/>
        </authorList>
    </citation>
    <scope>NUCLEOTIDE SEQUENCE</scope>
    <source>
        <strain evidence="13">KCTC 32513</strain>
    </source>
</reference>
<comment type="catalytic activity">
    <reaction evidence="1 10">
        <text>Transfers a segment of a (1-&gt;4)-alpha-D-glucan chain to a primary hydroxy group in a similar glucan chain.</text>
        <dbReference type="EC" id="2.4.1.18"/>
    </reaction>
</comment>
<dbReference type="Gene3D" id="3.20.20.80">
    <property type="entry name" value="Glycosidases"/>
    <property type="match status" value="1"/>
</dbReference>
<dbReference type="CDD" id="cd11322">
    <property type="entry name" value="AmyAc_Glg_BE"/>
    <property type="match status" value="1"/>
</dbReference>
<evidence type="ECO:0000313" key="13">
    <source>
        <dbReference type="EMBL" id="GHA86055.1"/>
    </source>
</evidence>
<dbReference type="GO" id="GO:0004553">
    <property type="term" value="F:hydrolase activity, hydrolyzing O-glycosyl compounds"/>
    <property type="evidence" value="ECO:0007669"/>
    <property type="project" value="InterPro"/>
</dbReference>
<dbReference type="InterPro" id="IPR044143">
    <property type="entry name" value="GlgB_N_E_set_prok"/>
</dbReference>
<dbReference type="InterPro" id="IPR006407">
    <property type="entry name" value="GlgB"/>
</dbReference>
<dbReference type="SMART" id="SM00642">
    <property type="entry name" value="Aamy"/>
    <property type="match status" value="1"/>
</dbReference>
<keyword evidence="9 10" id="KW-0119">Carbohydrate metabolism</keyword>
<dbReference type="Gene3D" id="2.60.40.10">
    <property type="entry name" value="Immunoglobulins"/>
    <property type="match status" value="2"/>
</dbReference>
<evidence type="ECO:0000256" key="3">
    <source>
        <dbReference type="ARBA" id="ARBA00004964"/>
    </source>
</evidence>
<evidence type="ECO:0000256" key="6">
    <source>
        <dbReference type="ARBA" id="ARBA00022676"/>
    </source>
</evidence>
<organism evidence="13 14">
    <name type="scientific">Algimonas arctica</name>
    <dbReference type="NCBI Taxonomy" id="1479486"/>
    <lineage>
        <taxon>Bacteria</taxon>
        <taxon>Pseudomonadati</taxon>
        <taxon>Pseudomonadota</taxon>
        <taxon>Alphaproteobacteria</taxon>
        <taxon>Maricaulales</taxon>
        <taxon>Robiginitomaculaceae</taxon>
        <taxon>Algimonas</taxon>
    </lineage>
</organism>
<dbReference type="InterPro" id="IPR054169">
    <property type="entry name" value="GlgB_N"/>
</dbReference>
<keyword evidence="7 10" id="KW-0808">Transferase</keyword>
<dbReference type="PIRSF" id="PIRSF000463">
    <property type="entry name" value="GlgB"/>
    <property type="match status" value="1"/>
</dbReference>
<dbReference type="Proteomes" id="UP000634004">
    <property type="component" value="Unassembled WGS sequence"/>
</dbReference>
<dbReference type="GO" id="GO:0043169">
    <property type="term" value="F:cation binding"/>
    <property type="evidence" value="ECO:0007669"/>
    <property type="project" value="InterPro"/>
</dbReference>
<dbReference type="GO" id="GO:0005978">
    <property type="term" value="P:glycogen biosynthetic process"/>
    <property type="evidence" value="ECO:0007669"/>
    <property type="project" value="UniProtKB-UniRule"/>
</dbReference>
<dbReference type="GO" id="GO:0005829">
    <property type="term" value="C:cytosol"/>
    <property type="evidence" value="ECO:0007669"/>
    <property type="project" value="TreeGrafter"/>
</dbReference>
<dbReference type="NCBIfam" id="NF008967">
    <property type="entry name" value="PRK12313.1"/>
    <property type="match status" value="1"/>
</dbReference>
<comment type="function">
    <text evidence="2 10">Catalyzes the formation of the alpha-1,6-glucosidic linkages in glycogen by scission of a 1,4-alpha-linked oligosaccharide from growing alpha-1,4-glucan chains and the subsequent attachment of the oligosaccharide to the alpha-1,6 position.</text>
</comment>
<dbReference type="EC" id="2.4.1.18" evidence="10"/>
<dbReference type="Gene3D" id="2.60.40.1180">
    <property type="entry name" value="Golgi alpha-mannosidase II"/>
    <property type="match status" value="1"/>
</dbReference>
<dbReference type="SUPFAM" id="SSF51011">
    <property type="entry name" value="Glycosyl hydrolase domain"/>
    <property type="match status" value="1"/>
</dbReference>
<dbReference type="Pfam" id="PF00128">
    <property type="entry name" value="Alpha-amylase"/>
    <property type="match status" value="1"/>
</dbReference>
<evidence type="ECO:0000256" key="7">
    <source>
        <dbReference type="ARBA" id="ARBA00022679"/>
    </source>
</evidence>
<proteinExistence type="inferred from homology"/>
<dbReference type="Pfam" id="PF22019">
    <property type="entry name" value="GlgB_N"/>
    <property type="match status" value="1"/>
</dbReference>
<dbReference type="InterPro" id="IPR037439">
    <property type="entry name" value="Branching_enzy"/>
</dbReference>
<evidence type="ECO:0000256" key="8">
    <source>
        <dbReference type="ARBA" id="ARBA00023056"/>
    </source>
</evidence>